<dbReference type="CDD" id="cd18797">
    <property type="entry name" value="SF2_C_Hrq"/>
    <property type="match status" value="1"/>
</dbReference>
<dbReference type="InterPro" id="IPR038720">
    <property type="entry name" value="YprB_RNase_H-like_dom"/>
</dbReference>
<dbReference type="InterPro" id="IPR012337">
    <property type="entry name" value="RNaseH-like_sf"/>
</dbReference>
<dbReference type="Pfam" id="PF22982">
    <property type="entry name" value="WHD_HRQ1"/>
    <property type="match status" value="1"/>
</dbReference>
<proteinExistence type="predicted"/>
<keyword evidence="1" id="KW-0547">Nucleotide-binding</keyword>
<evidence type="ECO:0000313" key="7">
    <source>
        <dbReference type="Proteomes" id="UP000016587"/>
    </source>
</evidence>
<evidence type="ECO:0008006" key="8">
    <source>
        <dbReference type="Google" id="ProtNLM"/>
    </source>
</evidence>
<dbReference type="PROSITE" id="PS51194">
    <property type="entry name" value="HELICASE_CTER"/>
    <property type="match status" value="1"/>
</dbReference>
<feature type="region of interest" description="Disordered" evidence="3">
    <location>
        <begin position="765"/>
        <end position="792"/>
    </location>
</feature>
<dbReference type="OrthoDB" id="9815222at2"/>
<dbReference type="InterPro" id="IPR001650">
    <property type="entry name" value="Helicase_C-like"/>
</dbReference>
<reference evidence="6 7" key="1">
    <citation type="journal article" date="2013" name="J. Bacteriol.">
        <title>Roles of HynAB and Ech, the only two hydrogenases found in the model sulfate reducer Desulfovibrio gigas.</title>
        <authorList>
            <person name="Morais-Silva F.O."/>
            <person name="Santos C.I."/>
            <person name="Rodrigues R."/>
            <person name="Pereira I.A."/>
            <person name="Rodrigues-Pousada C."/>
        </authorList>
    </citation>
    <scope>NUCLEOTIDE SEQUENCE [LARGE SCALE GENOMIC DNA]</scope>
    <source>
        <strain evidence="7">ATCC 19364 / DSM 1382 / NCIMB 9332 / VKM B-1759</strain>
    </source>
</reference>
<dbReference type="PANTHER" id="PTHR47957">
    <property type="entry name" value="ATP-DEPENDENT HELICASE HRQ1"/>
    <property type="match status" value="1"/>
</dbReference>
<dbReference type="KEGG" id="dgg:DGI_0874"/>
<dbReference type="SUPFAM" id="SSF52540">
    <property type="entry name" value="P-loop containing nucleoside triphosphate hydrolases"/>
    <property type="match status" value="1"/>
</dbReference>
<dbReference type="InterPro" id="IPR027417">
    <property type="entry name" value="P-loop_NTPase"/>
</dbReference>
<dbReference type="Proteomes" id="UP000016587">
    <property type="component" value="Chromosome"/>
</dbReference>
<dbReference type="Pfam" id="PF00270">
    <property type="entry name" value="DEAD"/>
    <property type="match status" value="1"/>
</dbReference>
<evidence type="ECO:0000259" key="5">
    <source>
        <dbReference type="PROSITE" id="PS51194"/>
    </source>
</evidence>
<dbReference type="Pfam" id="PF00271">
    <property type="entry name" value="Helicase_C"/>
    <property type="match status" value="1"/>
</dbReference>
<evidence type="ECO:0000256" key="3">
    <source>
        <dbReference type="SAM" id="MobiDB-lite"/>
    </source>
</evidence>
<dbReference type="GO" id="GO:0003676">
    <property type="term" value="F:nucleic acid binding"/>
    <property type="evidence" value="ECO:0007669"/>
    <property type="project" value="InterPro"/>
</dbReference>
<evidence type="ECO:0000256" key="1">
    <source>
        <dbReference type="ARBA" id="ARBA00022741"/>
    </source>
</evidence>
<keyword evidence="7" id="KW-1185">Reference proteome</keyword>
<dbReference type="Pfam" id="PF13482">
    <property type="entry name" value="RNase_H_2"/>
    <property type="match status" value="1"/>
</dbReference>
<reference evidence="7" key="2">
    <citation type="submission" date="2013-07" db="EMBL/GenBank/DDBJ databases">
        <authorList>
            <person name="Morais-Silva F.O."/>
            <person name="Rezende A.M."/>
            <person name="Pimentel C."/>
            <person name="Resende D.M."/>
            <person name="Santos C.I."/>
            <person name="Clemente C."/>
            <person name="de Oliveira L.M."/>
            <person name="da Silva S.M."/>
            <person name="Costa D.A."/>
            <person name="Varela-Raposo A."/>
            <person name="Horacio E.C.A."/>
            <person name="Matos M."/>
            <person name="Flores O."/>
            <person name="Ruiz J.C."/>
            <person name="Rodrigues-Pousada C."/>
        </authorList>
    </citation>
    <scope>NUCLEOTIDE SEQUENCE [LARGE SCALE GENOMIC DNA]</scope>
    <source>
        <strain evidence="7">ATCC 19364 / DSM 1382 / NCIMB 9332 / VKM B-1759</strain>
    </source>
</reference>
<feature type="region of interest" description="Disordered" evidence="3">
    <location>
        <begin position="478"/>
        <end position="498"/>
    </location>
</feature>
<dbReference type="InterPro" id="IPR011545">
    <property type="entry name" value="DEAD/DEAH_box_helicase_dom"/>
</dbReference>
<dbReference type="PATRIC" id="fig|1121448.10.peg.874"/>
<evidence type="ECO:0000313" key="6">
    <source>
        <dbReference type="EMBL" id="AGW12767.1"/>
    </source>
</evidence>
<dbReference type="InterPro" id="IPR055227">
    <property type="entry name" value="HRQ1_WHD"/>
</dbReference>
<feature type="domain" description="Helicase C-terminal" evidence="5">
    <location>
        <begin position="284"/>
        <end position="436"/>
    </location>
</feature>
<feature type="domain" description="Helicase ATP-binding" evidence="4">
    <location>
        <begin position="77"/>
        <end position="260"/>
    </location>
</feature>
<dbReference type="Gene3D" id="3.40.50.300">
    <property type="entry name" value="P-loop containing nucleotide triphosphate hydrolases"/>
    <property type="match status" value="2"/>
</dbReference>
<dbReference type="GO" id="GO:0005524">
    <property type="term" value="F:ATP binding"/>
    <property type="evidence" value="ECO:0007669"/>
    <property type="project" value="UniProtKB-KW"/>
</dbReference>
<dbReference type="eggNOG" id="COG1205">
    <property type="taxonomic scope" value="Bacteria"/>
</dbReference>
<dbReference type="SMART" id="SM00490">
    <property type="entry name" value="HELICc"/>
    <property type="match status" value="1"/>
</dbReference>
<dbReference type="STRING" id="1121448.DGI_0874"/>
<sequence>MHSPEGGQFPDSSAGVRDYVEKLKASPRLGPQVVCHKVFPEQDARTAPTVRPWPRAVQGVLDRAGVEALYSHQALATDLLRMGRHVVVATPTASGKTYTYNLPVLEACLTDPDARALYLFPLKALAQDQLKTFHSLTGHWPGDARPSAAIYDGDTSAHFRKKIRDDPPQVLLSNPEMLHLSLLPYHEKWAAFLASLKYVVVDEVHTYRGVMGSHMAQVFRRLRRVCSRFGADPAFCFCSATVANPVELATQLTGIAPAAVLESGAPQGRRHVLFLNPLEGASQAVIQLLQAALHRGLRTIVYSQSRKMTELLSLWVQQRAGRFKGRISAYRAGFLAEERRDIEARMASGELLAVISTSALELGIDIGGLDCCILAGYPGTVMQTLQRGGRVGRAQQESVVVLVAQEDALDQYFMRHPEAFFSRPPEAAVLNPYNPVILARHLECAATELPLADDESWLADAEVRQEVRRMEQAGTLLRSKDGSRLHSPRKNPHREIDLRGSGGTYTIELAEAGTVIGHVDEHRAFKETHQGAIYLHRGQSFVVTRLDVAARQIVVVPQKTDYFTRARGNKTTEILQVHGQAAVFGTRVFLGRLKVTETITGYEKRSVHGQKLLTIVPLELPPLLFETEGLWIEIPLTLQEDAEKHFLHFMGGIHALEHAAIGMLPLLVMTDRNDLGGISTPMHPQVGLPAVFIYDAAPGGVGLSRQAFAQAEALFTRTLEAMAGCPCETGCPSCVHSPKCGSGNRPIDKAAAVFLLQRLIQGPPPAESPGPSLPAASAVPEPNKESPMPTVASAPGRYGVLDVETRRAADEVGGWKHIAKMGVSVAVLYDSLDEQFHSYTQDDLPELFERLQALDLVIGYNLKRFDYTVLQPFASYSLQTLPTLDMLEAVQQRLGYRLKLDTLAQATLGTEKAADGLQALAWWKEDRLDLIEEYCIKDVAITRDLYLHGREHGYLLFTNKAGQVVRVPVRWA</sequence>
<dbReference type="CDD" id="cd17923">
    <property type="entry name" value="DEXHc_Hrq1-like"/>
    <property type="match status" value="1"/>
</dbReference>
<protein>
    <recommendedName>
        <fullName evidence="8">DEAD/DEAH box helicase</fullName>
    </recommendedName>
</protein>
<dbReference type="EMBL" id="CP006585">
    <property type="protein sequence ID" value="AGW12767.1"/>
    <property type="molecule type" value="Genomic_DNA"/>
</dbReference>
<dbReference type="Gene3D" id="3.30.420.10">
    <property type="entry name" value="Ribonuclease H-like superfamily/Ribonuclease H"/>
    <property type="match status" value="1"/>
</dbReference>
<evidence type="ECO:0000259" key="4">
    <source>
        <dbReference type="PROSITE" id="PS51192"/>
    </source>
</evidence>
<dbReference type="HOGENOM" id="CLU_000809_3_2_7"/>
<dbReference type="PROSITE" id="PS51192">
    <property type="entry name" value="HELICASE_ATP_BIND_1"/>
    <property type="match status" value="1"/>
</dbReference>
<dbReference type="GO" id="GO:0043138">
    <property type="term" value="F:3'-5' DNA helicase activity"/>
    <property type="evidence" value="ECO:0007669"/>
    <property type="project" value="TreeGrafter"/>
</dbReference>
<dbReference type="InterPro" id="IPR036397">
    <property type="entry name" value="RNaseH_sf"/>
</dbReference>
<dbReference type="PANTHER" id="PTHR47957:SF3">
    <property type="entry name" value="ATP-DEPENDENT HELICASE HRQ1"/>
    <property type="match status" value="1"/>
</dbReference>
<dbReference type="SMART" id="SM00487">
    <property type="entry name" value="DEXDc"/>
    <property type="match status" value="1"/>
</dbReference>
<dbReference type="GO" id="GO:0006289">
    <property type="term" value="P:nucleotide-excision repair"/>
    <property type="evidence" value="ECO:0007669"/>
    <property type="project" value="TreeGrafter"/>
</dbReference>
<dbReference type="GO" id="GO:0036297">
    <property type="term" value="P:interstrand cross-link repair"/>
    <property type="evidence" value="ECO:0007669"/>
    <property type="project" value="TreeGrafter"/>
</dbReference>
<dbReference type="InterPro" id="IPR014001">
    <property type="entry name" value="Helicase_ATP-bd"/>
</dbReference>
<organism evidence="6 7">
    <name type="scientific">Megalodesulfovibrio gigas (strain ATCC 19364 / DSM 1382 / NCIMB 9332 / VKM B-1759)</name>
    <name type="common">Desulfovibrio gigas</name>
    <dbReference type="NCBI Taxonomy" id="1121448"/>
    <lineage>
        <taxon>Bacteria</taxon>
        <taxon>Pseudomonadati</taxon>
        <taxon>Thermodesulfobacteriota</taxon>
        <taxon>Desulfovibrionia</taxon>
        <taxon>Desulfovibrionales</taxon>
        <taxon>Desulfovibrionaceae</taxon>
        <taxon>Megalodesulfovibrio</taxon>
    </lineage>
</organism>
<keyword evidence="2" id="KW-0067">ATP-binding</keyword>
<dbReference type="InterPro" id="IPR018973">
    <property type="entry name" value="MZB"/>
</dbReference>
<accession>T2GA30</accession>
<dbReference type="Pfam" id="PF09369">
    <property type="entry name" value="MZB"/>
    <property type="match status" value="1"/>
</dbReference>
<gene>
    <name evidence="6" type="ORF">DGI_0874</name>
</gene>
<evidence type="ECO:0000256" key="2">
    <source>
        <dbReference type="ARBA" id="ARBA00022840"/>
    </source>
</evidence>
<dbReference type="AlphaFoldDB" id="T2GA30"/>
<name>T2GA30_MEGG1</name>
<dbReference type="SUPFAM" id="SSF53098">
    <property type="entry name" value="Ribonuclease H-like"/>
    <property type="match status" value="1"/>
</dbReference>